<keyword evidence="7" id="KW-1185">Reference proteome</keyword>
<organism evidence="6 7">
    <name type="scientific">Breoghania corrubedonensis</name>
    <dbReference type="NCBI Taxonomy" id="665038"/>
    <lineage>
        <taxon>Bacteria</taxon>
        <taxon>Pseudomonadati</taxon>
        <taxon>Pseudomonadota</taxon>
        <taxon>Alphaproteobacteria</taxon>
        <taxon>Hyphomicrobiales</taxon>
        <taxon>Stappiaceae</taxon>
        <taxon>Breoghania</taxon>
    </lineage>
</organism>
<dbReference type="RefSeq" id="WP_107988547.1">
    <property type="nucleotide sequence ID" value="NZ_QAYG01000001.1"/>
</dbReference>
<evidence type="ECO:0000256" key="2">
    <source>
        <dbReference type="ARBA" id="ARBA00023015"/>
    </source>
</evidence>
<proteinExistence type="predicted"/>
<dbReference type="Pfam" id="PF00072">
    <property type="entry name" value="Response_reg"/>
    <property type="match status" value="2"/>
</dbReference>
<dbReference type="InterPro" id="IPR050595">
    <property type="entry name" value="Bact_response_regulator"/>
</dbReference>
<evidence type="ECO:0000256" key="1">
    <source>
        <dbReference type="ARBA" id="ARBA00022553"/>
    </source>
</evidence>
<feature type="domain" description="Response regulatory" evidence="5">
    <location>
        <begin position="8"/>
        <end position="124"/>
    </location>
</feature>
<dbReference type="OrthoDB" id="9812260at2"/>
<dbReference type="SMART" id="SM00448">
    <property type="entry name" value="REC"/>
    <property type="match status" value="2"/>
</dbReference>
<reference evidence="6 7" key="1">
    <citation type="submission" date="2018-04" db="EMBL/GenBank/DDBJ databases">
        <title>Genomic Encyclopedia of Archaeal and Bacterial Type Strains, Phase II (KMG-II): from individual species to whole genera.</title>
        <authorList>
            <person name="Goeker M."/>
        </authorList>
    </citation>
    <scope>NUCLEOTIDE SEQUENCE [LARGE SCALE GENOMIC DNA]</scope>
    <source>
        <strain evidence="6 7">DSM 23382</strain>
    </source>
</reference>
<dbReference type="InterPro" id="IPR001789">
    <property type="entry name" value="Sig_transdc_resp-reg_receiver"/>
</dbReference>
<evidence type="ECO:0000259" key="5">
    <source>
        <dbReference type="PROSITE" id="PS50110"/>
    </source>
</evidence>
<dbReference type="PROSITE" id="PS50110">
    <property type="entry name" value="RESPONSE_REGULATORY"/>
    <property type="match status" value="2"/>
</dbReference>
<evidence type="ECO:0000256" key="4">
    <source>
        <dbReference type="PROSITE-ProRule" id="PRU00169"/>
    </source>
</evidence>
<dbReference type="Gene3D" id="3.40.50.2300">
    <property type="match status" value="2"/>
</dbReference>
<evidence type="ECO:0000313" key="7">
    <source>
        <dbReference type="Proteomes" id="UP000244081"/>
    </source>
</evidence>
<keyword evidence="2" id="KW-0805">Transcription regulation</keyword>
<feature type="domain" description="Response regulatory" evidence="5">
    <location>
        <begin position="131"/>
        <end position="247"/>
    </location>
</feature>
<dbReference type="PANTHER" id="PTHR44591">
    <property type="entry name" value="STRESS RESPONSE REGULATOR PROTEIN 1"/>
    <property type="match status" value="1"/>
</dbReference>
<dbReference type="InterPro" id="IPR011006">
    <property type="entry name" value="CheY-like_superfamily"/>
</dbReference>
<evidence type="ECO:0000313" key="6">
    <source>
        <dbReference type="EMBL" id="PTW63065.1"/>
    </source>
</evidence>
<feature type="modified residue" description="4-aspartylphosphate" evidence="4">
    <location>
        <position position="182"/>
    </location>
</feature>
<comment type="caution">
    <text evidence="6">The sequence shown here is derived from an EMBL/GenBank/DDBJ whole genome shotgun (WGS) entry which is preliminary data.</text>
</comment>
<gene>
    <name evidence="6" type="ORF">C8N35_1011115</name>
</gene>
<dbReference type="Proteomes" id="UP000244081">
    <property type="component" value="Unassembled WGS sequence"/>
</dbReference>
<dbReference type="AlphaFoldDB" id="A0A2T5VH38"/>
<keyword evidence="3" id="KW-0804">Transcription</keyword>
<dbReference type="EMBL" id="QAYG01000001">
    <property type="protein sequence ID" value="PTW63065.1"/>
    <property type="molecule type" value="Genomic_DNA"/>
</dbReference>
<name>A0A2T5VH38_9HYPH</name>
<dbReference type="CDD" id="cd00156">
    <property type="entry name" value="REC"/>
    <property type="match status" value="2"/>
</dbReference>
<evidence type="ECO:0000256" key="3">
    <source>
        <dbReference type="ARBA" id="ARBA00023163"/>
    </source>
</evidence>
<feature type="modified residue" description="4-aspartylphosphate" evidence="4">
    <location>
        <position position="59"/>
    </location>
</feature>
<protein>
    <submittedName>
        <fullName evidence="6">Response regulator receiver domain-containing protein</fullName>
    </submittedName>
</protein>
<dbReference type="SUPFAM" id="SSF52172">
    <property type="entry name" value="CheY-like"/>
    <property type="match status" value="2"/>
</dbReference>
<dbReference type="GO" id="GO:0000160">
    <property type="term" value="P:phosphorelay signal transduction system"/>
    <property type="evidence" value="ECO:0007669"/>
    <property type="project" value="InterPro"/>
</dbReference>
<sequence>MNVDHRLRILIADDSTVLRMKLREYLGEVAPNAELVEADNGNTALKAIVDNPIDIVFLDINMPELSGLHALHLLKKKGDSLFVVLMSTQADQTLIKAGNELGSYDFLKKPFTVDRIRTILRAYVHLSDRKKVLIVDDSATVRKIIYRVLANCRFDMLISEVDSGKEALTLLKGTQPDIIFLDYHMPDLNGVEAAHYIRAESPAVKIVMVSSKDMSGQHDACLSAGIFCLVKKPFFPKEVDFILHRLYGLNMPQSLELTPNVTLL</sequence>
<dbReference type="PANTHER" id="PTHR44591:SF3">
    <property type="entry name" value="RESPONSE REGULATORY DOMAIN-CONTAINING PROTEIN"/>
    <property type="match status" value="1"/>
</dbReference>
<keyword evidence="1 4" id="KW-0597">Phosphoprotein</keyword>
<accession>A0A2T5VH38</accession>